<gene>
    <name evidence="8" type="ORF">QYE76_070908</name>
</gene>
<name>A0AAD8WEC9_LOLMU</name>
<dbReference type="EMBL" id="JAUUTY010000004">
    <property type="protein sequence ID" value="KAK1653103.1"/>
    <property type="molecule type" value="Genomic_DNA"/>
</dbReference>
<evidence type="ECO:0000256" key="6">
    <source>
        <dbReference type="SAM" id="MobiDB-lite"/>
    </source>
</evidence>
<dbReference type="SMART" id="SM01019">
    <property type="entry name" value="B3"/>
    <property type="match status" value="1"/>
</dbReference>
<keyword evidence="9" id="KW-1185">Reference proteome</keyword>
<evidence type="ECO:0000256" key="5">
    <source>
        <dbReference type="ARBA" id="ARBA00023242"/>
    </source>
</evidence>
<comment type="subcellular location">
    <subcellularLocation>
        <location evidence="1">Nucleus</location>
    </subcellularLocation>
</comment>
<dbReference type="InterPro" id="IPR003340">
    <property type="entry name" value="B3_DNA-bd"/>
</dbReference>
<proteinExistence type="predicted"/>
<feature type="region of interest" description="Disordered" evidence="6">
    <location>
        <begin position="1"/>
        <end position="41"/>
    </location>
</feature>
<keyword evidence="4" id="KW-0804">Transcription</keyword>
<dbReference type="SUPFAM" id="SSF101936">
    <property type="entry name" value="DNA-binding pseudobarrel domain"/>
    <property type="match status" value="1"/>
</dbReference>
<keyword evidence="3" id="KW-0238">DNA-binding</keyword>
<dbReference type="GO" id="GO:0005634">
    <property type="term" value="C:nucleus"/>
    <property type="evidence" value="ECO:0007669"/>
    <property type="project" value="UniProtKB-SubCell"/>
</dbReference>
<dbReference type="Proteomes" id="UP001231189">
    <property type="component" value="Unassembled WGS sequence"/>
</dbReference>
<dbReference type="PROSITE" id="PS50863">
    <property type="entry name" value="B3"/>
    <property type="match status" value="1"/>
</dbReference>
<dbReference type="Gene3D" id="2.40.330.10">
    <property type="entry name" value="DNA-binding pseudobarrel domain"/>
    <property type="match status" value="1"/>
</dbReference>
<sequence>MVWRRRKPKRAQWRNRGDRREGMEDDSVGSSERHRKNGNCPSDVYPHFVSLPKKFADLLEGHEPRELKVREVGIRRTSTWDMDVWFDGTGRMFLKRGWECFARTYGLQQFYFLICSYDGRDVLTVKMFDLSMCRIQYDATYNGSVKMELSDFEFYTTLEDAPSDKLLRFIDPRSALGAFVHWIWKI</sequence>
<evidence type="ECO:0000256" key="4">
    <source>
        <dbReference type="ARBA" id="ARBA00023163"/>
    </source>
</evidence>
<comment type="caution">
    <text evidence="8">The sequence shown here is derived from an EMBL/GenBank/DDBJ whole genome shotgun (WGS) entry which is preliminary data.</text>
</comment>
<evidence type="ECO:0000256" key="3">
    <source>
        <dbReference type="ARBA" id="ARBA00023125"/>
    </source>
</evidence>
<evidence type="ECO:0000259" key="7">
    <source>
        <dbReference type="PROSITE" id="PS50863"/>
    </source>
</evidence>
<organism evidence="8 9">
    <name type="scientific">Lolium multiflorum</name>
    <name type="common">Italian ryegrass</name>
    <name type="synonym">Lolium perenne subsp. multiflorum</name>
    <dbReference type="NCBI Taxonomy" id="4521"/>
    <lineage>
        <taxon>Eukaryota</taxon>
        <taxon>Viridiplantae</taxon>
        <taxon>Streptophyta</taxon>
        <taxon>Embryophyta</taxon>
        <taxon>Tracheophyta</taxon>
        <taxon>Spermatophyta</taxon>
        <taxon>Magnoliopsida</taxon>
        <taxon>Liliopsida</taxon>
        <taxon>Poales</taxon>
        <taxon>Poaceae</taxon>
        <taxon>BOP clade</taxon>
        <taxon>Pooideae</taxon>
        <taxon>Poodae</taxon>
        <taxon>Poeae</taxon>
        <taxon>Poeae Chloroplast Group 2 (Poeae type)</taxon>
        <taxon>Loliodinae</taxon>
        <taxon>Loliinae</taxon>
        <taxon>Lolium</taxon>
    </lineage>
</organism>
<accession>A0AAD8WEC9</accession>
<evidence type="ECO:0000256" key="1">
    <source>
        <dbReference type="ARBA" id="ARBA00004123"/>
    </source>
</evidence>
<evidence type="ECO:0000313" key="8">
    <source>
        <dbReference type="EMBL" id="KAK1653103.1"/>
    </source>
</evidence>
<feature type="domain" description="TF-B3" evidence="7">
    <location>
        <begin position="49"/>
        <end position="131"/>
    </location>
</feature>
<evidence type="ECO:0000313" key="9">
    <source>
        <dbReference type="Proteomes" id="UP001231189"/>
    </source>
</evidence>
<dbReference type="Pfam" id="PF02362">
    <property type="entry name" value="B3"/>
    <property type="match status" value="1"/>
</dbReference>
<keyword evidence="5" id="KW-0539">Nucleus</keyword>
<dbReference type="GO" id="GO:0003677">
    <property type="term" value="F:DNA binding"/>
    <property type="evidence" value="ECO:0007669"/>
    <property type="project" value="UniProtKB-KW"/>
</dbReference>
<dbReference type="AlphaFoldDB" id="A0AAD8WEC9"/>
<protein>
    <recommendedName>
        <fullName evidence="7">TF-B3 domain-containing protein</fullName>
    </recommendedName>
</protein>
<feature type="compositionally biased region" description="Basic residues" evidence="6">
    <location>
        <begin position="1"/>
        <end position="13"/>
    </location>
</feature>
<dbReference type="CDD" id="cd10017">
    <property type="entry name" value="B3_DNA"/>
    <property type="match status" value="1"/>
</dbReference>
<keyword evidence="2" id="KW-0805">Transcription regulation</keyword>
<reference evidence="8" key="1">
    <citation type="submission" date="2023-07" db="EMBL/GenBank/DDBJ databases">
        <title>A chromosome-level genome assembly of Lolium multiflorum.</title>
        <authorList>
            <person name="Chen Y."/>
            <person name="Copetti D."/>
            <person name="Kolliker R."/>
            <person name="Studer B."/>
        </authorList>
    </citation>
    <scope>NUCLEOTIDE SEQUENCE</scope>
    <source>
        <strain evidence="8">02402/16</strain>
        <tissue evidence="8">Leaf</tissue>
    </source>
</reference>
<dbReference type="InterPro" id="IPR015300">
    <property type="entry name" value="DNA-bd_pseudobarrel_sf"/>
</dbReference>
<evidence type="ECO:0000256" key="2">
    <source>
        <dbReference type="ARBA" id="ARBA00023015"/>
    </source>
</evidence>